<evidence type="ECO:0000259" key="3">
    <source>
        <dbReference type="PROSITE" id="PS50921"/>
    </source>
</evidence>
<dbReference type="InterPro" id="IPR005561">
    <property type="entry name" value="ANTAR"/>
</dbReference>
<dbReference type="EMBL" id="JAVKVN010000018">
    <property type="protein sequence ID" value="MDR7949366.1"/>
    <property type="molecule type" value="Genomic_DNA"/>
</dbReference>
<evidence type="ECO:0000313" key="5">
    <source>
        <dbReference type="Proteomes" id="UP001264156"/>
    </source>
</evidence>
<evidence type="ECO:0000313" key="4">
    <source>
        <dbReference type="EMBL" id="MDR7949366.1"/>
    </source>
</evidence>
<accession>A0ABU2DMK3</accession>
<comment type="caution">
    <text evidence="4">The sequence shown here is derived from an EMBL/GenBank/DDBJ whole genome shotgun (WGS) entry which is preliminary data.</text>
</comment>
<dbReference type="Pfam" id="PF00072">
    <property type="entry name" value="Response_reg"/>
    <property type="match status" value="1"/>
</dbReference>
<organism evidence="4 5">
    <name type="scientific">Achromobacter aegrifaciens</name>
    <dbReference type="NCBI Taxonomy" id="1287736"/>
    <lineage>
        <taxon>Bacteria</taxon>
        <taxon>Pseudomonadati</taxon>
        <taxon>Pseudomonadota</taxon>
        <taxon>Betaproteobacteria</taxon>
        <taxon>Burkholderiales</taxon>
        <taxon>Alcaligenaceae</taxon>
        <taxon>Achromobacter</taxon>
    </lineage>
</organism>
<dbReference type="InterPro" id="IPR001789">
    <property type="entry name" value="Sig_transdc_resp-reg_receiver"/>
</dbReference>
<dbReference type="InterPro" id="IPR008327">
    <property type="entry name" value="Sig_transdc_resp-reg_antiterm"/>
</dbReference>
<dbReference type="PIRSF" id="PIRSF036382">
    <property type="entry name" value="RR_antiterm"/>
    <property type="match status" value="1"/>
</dbReference>
<evidence type="ECO:0000256" key="1">
    <source>
        <dbReference type="PROSITE-ProRule" id="PRU00169"/>
    </source>
</evidence>
<dbReference type="Pfam" id="PF03861">
    <property type="entry name" value="ANTAR"/>
    <property type="match status" value="1"/>
</dbReference>
<dbReference type="InterPro" id="IPR036388">
    <property type="entry name" value="WH-like_DNA-bd_sf"/>
</dbReference>
<dbReference type="SUPFAM" id="SSF52172">
    <property type="entry name" value="CheY-like"/>
    <property type="match status" value="1"/>
</dbReference>
<dbReference type="Gene3D" id="3.40.50.2300">
    <property type="match status" value="1"/>
</dbReference>
<dbReference type="PROSITE" id="PS50921">
    <property type="entry name" value="ANTAR"/>
    <property type="match status" value="1"/>
</dbReference>
<keyword evidence="5" id="KW-1185">Reference proteome</keyword>
<feature type="domain" description="ANTAR" evidence="3">
    <location>
        <begin position="132"/>
        <end position="193"/>
    </location>
</feature>
<evidence type="ECO:0000259" key="2">
    <source>
        <dbReference type="PROSITE" id="PS50110"/>
    </source>
</evidence>
<dbReference type="SMART" id="SM01012">
    <property type="entry name" value="ANTAR"/>
    <property type="match status" value="1"/>
</dbReference>
<gene>
    <name evidence="4" type="ORF">RIU57_29885</name>
</gene>
<dbReference type="InterPro" id="IPR011006">
    <property type="entry name" value="CheY-like_superfamily"/>
</dbReference>
<reference evidence="5" key="1">
    <citation type="submission" date="2023-07" db="EMBL/GenBank/DDBJ databases">
        <title>Glyphosate-induced phosphonatase operons in soil bacteria of genus Achromobacter.</title>
        <authorList>
            <person name="Epiktetov D.O."/>
            <person name="Sviridov A.V."/>
            <person name="Tarlachkov S.V."/>
            <person name="Shushkova T.V."/>
            <person name="Toropygin I.Y."/>
            <person name="Leontievsky A."/>
        </authorList>
    </citation>
    <scope>NUCLEOTIDE SEQUENCE [LARGE SCALE GENOMIC DNA]</scope>
    <source>
        <strain evidence="5">Kg 16</strain>
    </source>
</reference>
<protein>
    <submittedName>
        <fullName evidence="4">ANTAR domain-containing protein</fullName>
    </submittedName>
</protein>
<name>A0ABU2DMK3_ACHAE</name>
<sequence length="203" mass="22097">MTESIRGNLMLKVMLLNDGEGRAASLRQTLAAAGVHVVAEMAPDMDLAAAIAQAAPDVVLIDSDAPGRDTLENVCVASEHSDRPVVMFTDNGNRETIRSALRAGVAAYVVGDVPAGRIEPLLTVAIERFAMEKSRREELREAQLRLADRQWVEKAKGILMKARAISEDEAHGLLRQRAMQSQKRLGEVAREVVEMSAWLGKAT</sequence>
<proteinExistence type="predicted"/>
<dbReference type="RefSeq" id="WP_225588907.1">
    <property type="nucleotide sequence ID" value="NZ_CADIJY010000010.1"/>
</dbReference>
<feature type="modified residue" description="4-aspartylphosphate" evidence="1">
    <location>
        <position position="62"/>
    </location>
</feature>
<dbReference type="Gene3D" id="1.10.10.10">
    <property type="entry name" value="Winged helix-like DNA-binding domain superfamily/Winged helix DNA-binding domain"/>
    <property type="match status" value="1"/>
</dbReference>
<dbReference type="PROSITE" id="PS50110">
    <property type="entry name" value="RESPONSE_REGULATORY"/>
    <property type="match status" value="1"/>
</dbReference>
<feature type="domain" description="Response regulatory" evidence="2">
    <location>
        <begin position="12"/>
        <end position="126"/>
    </location>
</feature>
<keyword evidence="1" id="KW-0597">Phosphoprotein</keyword>
<dbReference type="Proteomes" id="UP001264156">
    <property type="component" value="Unassembled WGS sequence"/>
</dbReference>
<dbReference type="GeneID" id="84693465"/>